<evidence type="ECO:0000313" key="2">
    <source>
        <dbReference type="EMBL" id="KAF6814507.1"/>
    </source>
</evidence>
<name>A0A8H6JKA7_9PEZI</name>
<keyword evidence="1" id="KW-0732">Signal</keyword>
<dbReference type="EMBL" id="WIGN01000043">
    <property type="protein sequence ID" value="KAF6814507.1"/>
    <property type="molecule type" value="Genomic_DNA"/>
</dbReference>
<evidence type="ECO:0000256" key="1">
    <source>
        <dbReference type="SAM" id="SignalP"/>
    </source>
</evidence>
<keyword evidence="3" id="KW-1185">Reference proteome</keyword>
<feature type="signal peptide" evidence="1">
    <location>
        <begin position="1"/>
        <end position="28"/>
    </location>
</feature>
<reference evidence="2 3" key="1">
    <citation type="journal article" date="2020" name="Phytopathology">
        <title>Genome Sequence Resources of Colletotrichum truncatum, C. plurivorum, C. musicola, and C. sojae: Four Species Pathogenic to Soybean (Glycine max).</title>
        <authorList>
            <person name="Rogerio F."/>
            <person name="Boufleur T.R."/>
            <person name="Ciampi-Guillardi M."/>
            <person name="Sukno S.A."/>
            <person name="Thon M.R."/>
            <person name="Massola Junior N.S."/>
            <person name="Baroncelli R."/>
        </authorList>
    </citation>
    <scope>NUCLEOTIDE SEQUENCE [LARGE SCALE GENOMIC DNA]</scope>
    <source>
        <strain evidence="2 3">LFN0009</strain>
    </source>
</reference>
<proteinExistence type="predicted"/>
<protein>
    <submittedName>
        <fullName evidence="2">Uncharacterized protein</fullName>
    </submittedName>
</protein>
<dbReference type="AlphaFoldDB" id="A0A8H6JKA7"/>
<sequence>MDSEMRRTAGLEGSWILVIILAQLSVLARKGPVPQHWEAGPPPRASRDGAIRIVGILGSGLIHRAPALAFQDFSVAAKTSARDHRLEVVR</sequence>
<evidence type="ECO:0000313" key="3">
    <source>
        <dbReference type="Proteomes" id="UP000652219"/>
    </source>
</evidence>
<dbReference type="Proteomes" id="UP000652219">
    <property type="component" value="Unassembled WGS sequence"/>
</dbReference>
<comment type="caution">
    <text evidence="2">The sequence shown here is derived from an EMBL/GenBank/DDBJ whole genome shotgun (WGS) entry which is preliminary data.</text>
</comment>
<accession>A0A8H6JKA7</accession>
<organism evidence="2 3">
    <name type="scientific">Colletotrichum sojae</name>
    <dbReference type="NCBI Taxonomy" id="2175907"/>
    <lineage>
        <taxon>Eukaryota</taxon>
        <taxon>Fungi</taxon>
        <taxon>Dikarya</taxon>
        <taxon>Ascomycota</taxon>
        <taxon>Pezizomycotina</taxon>
        <taxon>Sordariomycetes</taxon>
        <taxon>Hypocreomycetidae</taxon>
        <taxon>Glomerellales</taxon>
        <taxon>Glomerellaceae</taxon>
        <taxon>Colletotrichum</taxon>
        <taxon>Colletotrichum orchidearum species complex</taxon>
    </lineage>
</organism>
<feature type="chain" id="PRO_5034362260" evidence="1">
    <location>
        <begin position="29"/>
        <end position="90"/>
    </location>
</feature>
<gene>
    <name evidence="2" type="ORF">CSOJ01_04058</name>
</gene>